<dbReference type="OrthoDB" id="1792at2759"/>
<dbReference type="Pfam" id="PF04841">
    <property type="entry name" value="Vps16_N"/>
    <property type="match status" value="1"/>
</dbReference>
<dbReference type="SUPFAM" id="SSF50978">
    <property type="entry name" value="WD40 repeat-like"/>
    <property type="match status" value="1"/>
</dbReference>
<dbReference type="SMR" id="A2EVE5"/>
<dbReference type="GO" id="GO:0006886">
    <property type="term" value="P:intracellular protein transport"/>
    <property type="evidence" value="ECO:0007669"/>
    <property type="project" value="InterPro"/>
</dbReference>
<reference evidence="2" key="1">
    <citation type="submission" date="2006-10" db="EMBL/GenBank/DDBJ databases">
        <authorList>
            <person name="Amadeo P."/>
            <person name="Zhao Q."/>
            <person name="Wortman J."/>
            <person name="Fraser-Liggett C."/>
            <person name="Carlton J."/>
        </authorList>
    </citation>
    <scope>NUCLEOTIDE SEQUENCE</scope>
    <source>
        <strain evidence="2">G3</strain>
    </source>
</reference>
<evidence type="ECO:0000259" key="1">
    <source>
        <dbReference type="Pfam" id="PF04841"/>
    </source>
</evidence>
<dbReference type="InParanoid" id="A2EVE5"/>
<gene>
    <name evidence="2" type="ORF">TVAG_489350</name>
</gene>
<dbReference type="GO" id="GO:0042144">
    <property type="term" value="P:vacuole fusion, non-autophagic"/>
    <property type="evidence" value="ECO:0000318"/>
    <property type="project" value="GO_Central"/>
</dbReference>
<dbReference type="Proteomes" id="UP000001542">
    <property type="component" value="Unassembled WGS sequence"/>
</dbReference>
<evidence type="ECO:0000313" key="3">
    <source>
        <dbReference type="Proteomes" id="UP000001542"/>
    </source>
</evidence>
<dbReference type="KEGG" id="tva:4761236"/>
<sequence>MKQFTMLTDPVYCGQFSKYKDMLDKSGEWMYTSEGKIEWVKVCEKTMDFPIEPFLDTYAMGKCTGLIAYWRKKVAETKIRPIVKVYDQNSNLISTIYVDYECYNIDLHVFMNDNVGVLADDGTVLIYSHQSQIKMQKLFKFSYVLRCAFHENGVVVFAKDGNIYECENFEKTHVITQHGFTERFKQLEIVPEQYSYTNGTLCFALAYEGELYLYSSKGSYKIDFDNPIETFAISTNYNYISILFQDKTMIVYDIKLSQEIYRTNVDFDIFGTFLFLKWLGELAPVAVFQDGLLFLSSDGTSPCYSFSGMCLAYSEHDSLFIQTQTESYRLIEVPENVSNVLSTMVSSDGAKLCQIFDERMKNPVLSMMNSEIDRETAKNECIDTALFLNDTKSRVFFLNAAELTENTKNLENKILRAKILLTLQKNCSMPLTNSQFEQLPLSCLSERLCIRHLHIVAAKIFERLDEKTTNISESYCCYVIDNILDDDNCLETLIKDDFVSISFAASYAIKKGRMNLAKNLTQKEQSYEKKSVLYSLINDWKNAFENCDLSCDSSSMIQVIANAIGYHDKNFVNNCIAENETICYFCIRMISIISYQRIRAILELNSTMNQSENLLRYYMSFSPDFVNKNVENLAKIKELQKVIGADIHDNDIVGLSFNQTIRKLAKNYLPETAILFAKESKTENRTWERIFVATLVDEKMYDKVKEFVVTKDRKYLWDLVVFLYLKNGEKNEIHYFISKCDKMDAKRAARLKQIAEGENYVKTINENPPEFRVFKSNSW</sequence>
<dbReference type="GO" id="GO:0005768">
    <property type="term" value="C:endosome"/>
    <property type="evidence" value="ECO:0000318"/>
    <property type="project" value="GO_Central"/>
</dbReference>
<organism evidence="2 3">
    <name type="scientific">Trichomonas vaginalis (strain ATCC PRA-98 / G3)</name>
    <dbReference type="NCBI Taxonomy" id="412133"/>
    <lineage>
        <taxon>Eukaryota</taxon>
        <taxon>Metamonada</taxon>
        <taxon>Parabasalia</taxon>
        <taxon>Trichomonadida</taxon>
        <taxon>Trichomonadidae</taxon>
        <taxon>Trichomonas</taxon>
    </lineage>
</organism>
<keyword evidence="3" id="KW-1185">Reference proteome</keyword>
<proteinExistence type="predicted"/>
<dbReference type="InterPro" id="IPR016534">
    <property type="entry name" value="VPS16"/>
</dbReference>
<dbReference type="PANTHER" id="PTHR12811:SF0">
    <property type="entry name" value="VACUOLAR PROTEIN SORTING-ASSOCIATED PROTEIN 16 HOMOLOG"/>
    <property type="match status" value="1"/>
</dbReference>
<protein>
    <recommendedName>
        <fullName evidence="1">Vps16 N-terminal domain-containing protein</fullName>
    </recommendedName>
</protein>
<dbReference type="VEuPathDB" id="TrichDB:TVAG_489350"/>
<dbReference type="GO" id="GO:0016197">
    <property type="term" value="P:endosomal transport"/>
    <property type="evidence" value="ECO:0000318"/>
    <property type="project" value="GO_Central"/>
</dbReference>
<dbReference type="AlphaFoldDB" id="A2EVE5"/>
<dbReference type="EMBL" id="DS113506">
    <property type="protein sequence ID" value="EAY03391.1"/>
    <property type="molecule type" value="Genomic_DNA"/>
</dbReference>
<reference evidence="2" key="2">
    <citation type="journal article" date="2007" name="Science">
        <title>Draft genome sequence of the sexually transmitted pathogen Trichomonas vaginalis.</title>
        <authorList>
            <person name="Carlton J.M."/>
            <person name="Hirt R.P."/>
            <person name="Silva J.C."/>
            <person name="Delcher A.L."/>
            <person name="Schatz M."/>
            <person name="Zhao Q."/>
            <person name="Wortman J.R."/>
            <person name="Bidwell S.L."/>
            <person name="Alsmark U.C.M."/>
            <person name="Besteiro S."/>
            <person name="Sicheritz-Ponten T."/>
            <person name="Noel C.J."/>
            <person name="Dacks J.B."/>
            <person name="Foster P.G."/>
            <person name="Simillion C."/>
            <person name="Van de Peer Y."/>
            <person name="Miranda-Saavedra D."/>
            <person name="Barton G.J."/>
            <person name="Westrop G.D."/>
            <person name="Mueller S."/>
            <person name="Dessi D."/>
            <person name="Fiori P.L."/>
            <person name="Ren Q."/>
            <person name="Paulsen I."/>
            <person name="Zhang H."/>
            <person name="Bastida-Corcuera F.D."/>
            <person name="Simoes-Barbosa A."/>
            <person name="Brown M.T."/>
            <person name="Hayes R.D."/>
            <person name="Mukherjee M."/>
            <person name="Okumura C.Y."/>
            <person name="Schneider R."/>
            <person name="Smith A.J."/>
            <person name="Vanacova S."/>
            <person name="Villalvazo M."/>
            <person name="Haas B.J."/>
            <person name="Pertea M."/>
            <person name="Feldblyum T.V."/>
            <person name="Utterback T.R."/>
            <person name="Shu C.L."/>
            <person name="Osoegawa K."/>
            <person name="de Jong P.J."/>
            <person name="Hrdy I."/>
            <person name="Horvathova L."/>
            <person name="Zubacova Z."/>
            <person name="Dolezal P."/>
            <person name="Malik S.B."/>
            <person name="Logsdon J.M. Jr."/>
            <person name="Henze K."/>
            <person name="Gupta A."/>
            <person name="Wang C.C."/>
            <person name="Dunne R.L."/>
            <person name="Upcroft J.A."/>
            <person name="Upcroft P."/>
            <person name="White O."/>
            <person name="Salzberg S.L."/>
            <person name="Tang P."/>
            <person name="Chiu C.-H."/>
            <person name="Lee Y.-S."/>
            <person name="Embley T.M."/>
            <person name="Coombs G.H."/>
            <person name="Mottram J.C."/>
            <person name="Tachezy J."/>
            <person name="Fraser-Liggett C.M."/>
            <person name="Johnson P.J."/>
        </authorList>
    </citation>
    <scope>NUCLEOTIDE SEQUENCE [LARGE SCALE GENOMIC DNA]</scope>
    <source>
        <strain evidence="2">G3</strain>
    </source>
</reference>
<accession>A2EVE5</accession>
<dbReference type="InterPro" id="IPR006926">
    <property type="entry name" value="Vps16_N"/>
</dbReference>
<dbReference type="VEuPathDB" id="TrichDB:TVAGG3_0449840"/>
<dbReference type="STRING" id="5722.A2EVE5"/>
<dbReference type="GO" id="GO:0003779">
    <property type="term" value="F:actin binding"/>
    <property type="evidence" value="ECO:0000318"/>
    <property type="project" value="GO_Central"/>
</dbReference>
<dbReference type="RefSeq" id="XP_001315614.1">
    <property type="nucleotide sequence ID" value="XM_001315579.1"/>
</dbReference>
<evidence type="ECO:0000313" key="2">
    <source>
        <dbReference type="EMBL" id="EAY03391.1"/>
    </source>
</evidence>
<dbReference type="PANTHER" id="PTHR12811">
    <property type="entry name" value="VACUOLAR PROTEIN SORTING VPS16"/>
    <property type="match status" value="1"/>
</dbReference>
<feature type="domain" description="Vps16 N-terminal" evidence="1">
    <location>
        <begin position="58"/>
        <end position="404"/>
    </location>
</feature>
<dbReference type="InterPro" id="IPR036322">
    <property type="entry name" value="WD40_repeat_dom_sf"/>
</dbReference>
<dbReference type="GO" id="GO:0030897">
    <property type="term" value="C:HOPS complex"/>
    <property type="evidence" value="ECO:0000318"/>
    <property type="project" value="GO_Central"/>
</dbReference>
<name>A2EVE5_TRIV3</name>